<evidence type="ECO:0000259" key="3">
    <source>
        <dbReference type="Pfam" id="PF23086"/>
    </source>
</evidence>
<dbReference type="GeneID" id="107922034"/>
<dbReference type="InterPro" id="IPR056398">
    <property type="entry name" value="Tudor_Coilin"/>
</dbReference>
<evidence type="ECO:0000259" key="2">
    <source>
        <dbReference type="Pfam" id="PF15862"/>
    </source>
</evidence>
<feature type="region of interest" description="Disordered" evidence="1">
    <location>
        <begin position="123"/>
        <end position="320"/>
    </location>
</feature>
<gene>
    <name evidence="5" type="primary">LOC107922034</name>
</gene>
<organism evidence="4 5">
    <name type="scientific">Gossypium hirsutum</name>
    <name type="common">Upland cotton</name>
    <name type="synonym">Gossypium mexicanum</name>
    <dbReference type="NCBI Taxonomy" id="3635"/>
    <lineage>
        <taxon>Eukaryota</taxon>
        <taxon>Viridiplantae</taxon>
        <taxon>Streptophyta</taxon>
        <taxon>Embryophyta</taxon>
        <taxon>Tracheophyta</taxon>
        <taxon>Spermatophyta</taxon>
        <taxon>Magnoliopsida</taxon>
        <taxon>eudicotyledons</taxon>
        <taxon>Gunneridae</taxon>
        <taxon>Pentapetalae</taxon>
        <taxon>rosids</taxon>
        <taxon>malvids</taxon>
        <taxon>Malvales</taxon>
        <taxon>Malvaceae</taxon>
        <taxon>Malvoideae</taxon>
        <taxon>Gossypium</taxon>
    </lineage>
</organism>
<feature type="compositionally biased region" description="Basic residues" evidence="1">
    <location>
        <begin position="277"/>
        <end position="291"/>
    </location>
</feature>
<evidence type="ECO:0000313" key="5">
    <source>
        <dbReference type="RefSeq" id="XP_016707347.1"/>
    </source>
</evidence>
<feature type="compositionally biased region" description="Basic residues" evidence="1">
    <location>
        <begin position="166"/>
        <end position="184"/>
    </location>
</feature>
<dbReference type="KEGG" id="ghi:107922034"/>
<dbReference type="STRING" id="3635.A0A1U8KY36"/>
<evidence type="ECO:0000256" key="1">
    <source>
        <dbReference type="SAM" id="MobiDB-lite"/>
    </source>
</evidence>
<feature type="compositionally biased region" description="Basic and acidic residues" evidence="1">
    <location>
        <begin position="124"/>
        <end position="134"/>
    </location>
</feature>
<proteinExistence type="predicted"/>
<dbReference type="AlphaFoldDB" id="A0A1U8KY36"/>
<dbReference type="RefSeq" id="XP_016707347.1">
    <property type="nucleotide sequence ID" value="XM_016851858.2"/>
</dbReference>
<dbReference type="OrthoDB" id="74813at2759"/>
<feature type="domain" description="Coilin N-terminal" evidence="2">
    <location>
        <begin position="5"/>
        <end position="174"/>
    </location>
</feature>
<reference evidence="4" key="1">
    <citation type="journal article" date="2020" name="Nat. Genet.">
        <title>Genomic diversifications of five Gossypium allopolyploid species and their impact on cotton improvement.</title>
        <authorList>
            <person name="Chen Z.J."/>
            <person name="Sreedasyam A."/>
            <person name="Ando A."/>
            <person name="Song Q."/>
            <person name="De Santiago L.M."/>
            <person name="Hulse-Kemp A.M."/>
            <person name="Ding M."/>
            <person name="Ye W."/>
            <person name="Kirkbride R.C."/>
            <person name="Jenkins J."/>
            <person name="Plott C."/>
            <person name="Lovell J."/>
            <person name="Lin Y.M."/>
            <person name="Vaughn R."/>
            <person name="Liu B."/>
            <person name="Simpson S."/>
            <person name="Scheffler B.E."/>
            <person name="Wen L."/>
            <person name="Saski C.A."/>
            <person name="Grover C.E."/>
            <person name="Hu G."/>
            <person name="Conover J.L."/>
            <person name="Carlson J.W."/>
            <person name="Shu S."/>
            <person name="Boston L.B."/>
            <person name="Williams M."/>
            <person name="Peterson D.G."/>
            <person name="McGee K."/>
            <person name="Jones D.C."/>
            <person name="Wendel J.F."/>
            <person name="Stelly D.M."/>
            <person name="Grimwood J."/>
            <person name="Schmutz J."/>
        </authorList>
    </citation>
    <scope>NUCLEOTIDE SEQUENCE [LARGE SCALE GENOMIC DNA]</scope>
    <source>
        <strain evidence="4">cv. TM-1</strain>
    </source>
</reference>
<feature type="compositionally biased region" description="Polar residues" evidence="1">
    <location>
        <begin position="251"/>
        <end position="262"/>
    </location>
</feature>
<dbReference type="PANTHER" id="PTHR15197">
    <property type="entry name" value="COILIN P80"/>
    <property type="match status" value="1"/>
</dbReference>
<evidence type="ECO:0000313" key="4">
    <source>
        <dbReference type="Proteomes" id="UP000818029"/>
    </source>
</evidence>
<dbReference type="Pfam" id="PF23086">
    <property type="entry name" value="Tudor_Coilin"/>
    <property type="match status" value="1"/>
</dbReference>
<protein>
    <submittedName>
        <fullName evidence="5">Coilin isoform X1</fullName>
    </submittedName>
</protein>
<dbReference type="GO" id="GO:0015030">
    <property type="term" value="C:Cajal body"/>
    <property type="evidence" value="ECO:0000318"/>
    <property type="project" value="GO_Central"/>
</dbReference>
<dbReference type="PANTHER" id="PTHR15197:SF0">
    <property type="entry name" value="COILIN"/>
    <property type="match status" value="1"/>
</dbReference>
<name>A0A1U8KY36_GOSHI</name>
<feature type="compositionally biased region" description="Basic and acidic residues" evidence="1">
    <location>
        <begin position="292"/>
        <end position="320"/>
    </location>
</feature>
<dbReference type="InterPro" id="IPR031722">
    <property type="entry name" value="Coilin_N"/>
</dbReference>
<reference evidence="5" key="2">
    <citation type="submission" date="2025-08" db="UniProtKB">
        <authorList>
            <consortium name="RefSeq"/>
        </authorList>
    </citation>
    <scope>IDENTIFICATION</scope>
</reference>
<sequence length="631" mass="70390">METARLRLVFEDPNILSKSQKKQGLKRSWFILKPQHQTIFDLSSDLLHIFDLRKSCPNGLILSMDGFVLPPFEPTCILKDKDIVSVKMKGGKSAEIIKAGNGMNYLEELETMERLPVNTGVKHLANEEFDKETGGYKSELEEDEQELAPLEDQAQVESTPIENMVSKKRKARDKLPSSRKKKSKLASAEKYPVSGDDGIDVRPKKSKSSHKKKVSTNDKVVGKDKPADIQGEPENSSTPEIDETGDDKTNLGRSSQLQNTGKGSADELITTTEVKKLPSRSARRKKAKRRWLREQAKLVKEKPQSKELLGKDDQQSPAKENLKFSEECLQAISNNDVEDNVVPIVVRPGHIRFEPLEEEDAEQAIQHSQISVKTFQWNGITSKKKGQKWGMEKTPFLKRNDNNFSHVSSEMVDVNDKATVTNDMDFDKRMPYSSLPKEGDLVAYRLVELSSTWTPELCSFRVGEISHYDAESNRIMLTPVPGYPNASGKKTDEEASELPDTSLYGEDGSLEIDYSSLIDVRLVKLGNSNATIAIADDNNENYAQNQDVLTRQPKGSKEANSVSAAFPAQANGAVNVWEEINQALSAKKAELSKEDGWSRADSSGRSAWSFRALRRSALGPTMAFLRAQNGI</sequence>
<dbReference type="GO" id="GO:0030619">
    <property type="term" value="F:U1 snRNA binding"/>
    <property type="evidence" value="ECO:0000318"/>
    <property type="project" value="GO_Central"/>
</dbReference>
<feature type="compositionally biased region" description="Basic residues" evidence="1">
    <location>
        <begin position="204"/>
        <end position="214"/>
    </location>
</feature>
<keyword evidence="4" id="KW-1185">Reference proteome</keyword>
<dbReference type="GO" id="GO:0030620">
    <property type="term" value="F:U2 snRNA binding"/>
    <property type="evidence" value="ECO:0000318"/>
    <property type="project" value="GO_Central"/>
</dbReference>
<dbReference type="PaxDb" id="3635-A0A1U8KY36"/>
<feature type="domain" description="Coilin tudor" evidence="3">
    <location>
        <begin position="423"/>
        <end position="524"/>
    </location>
</feature>
<dbReference type="Pfam" id="PF15862">
    <property type="entry name" value="Coilin_N"/>
    <property type="match status" value="1"/>
</dbReference>
<dbReference type="InterPro" id="IPR024822">
    <property type="entry name" value="Coilin"/>
</dbReference>
<dbReference type="GO" id="GO:0000387">
    <property type="term" value="P:spliceosomal snRNP assembly"/>
    <property type="evidence" value="ECO:0000318"/>
    <property type="project" value="GO_Central"/>
</dbReference>
<dbReference type="Proteomes" id="UP000818029">
    <property type="component" value="Chromosome D01"/>
</dbReference>
<accession>A0A1U8KY36</accession>